<feature type="chain" id="PRO_5046410739" description="Lipase" evidence="3">
    <location>
        <begin position="18"/>
        <end position="415"/>
    </location>
</feature>
<dbReference type="GeneID" id="124294960"/>
<keyword evidence="5" id="KW-1185">Reference proteome</keyword>
<evidence type="ECO:0000256" key="3">
    <source>
        <dbReference type="SAM" id="SignalP"/>
    </source>
</evidence>
<name>A0ABM3GEH8_NEOLC</name>
<organism evidence="5 6">
    <name type="scientific">Neodiprion lecontei</name>
    <name type="common">Redheaded pine sawfly</name>
    <dbReference type="NCBI Taxonomy" id="441921"/>
    <lineage>
        <taxon>Eukaryota</taxon>
        <taxon>Metazoa</taxon>
        <taxon>Ecdysozoa</taxon>
        <taxon>Arthropoda</taxon>
        <taxon>Hexapoda</taxon>
        <taxon>Insecta</taxon>
        <taxon>Pterygota</taxon>
        <taxon>Neoptera</taxon>
        <taxon>Endopterygota</taxon>
        <taxon>Hymenoptera</taxon>
        <taxon>Tenthredinoidea</taxon>
        <taxon>Diprionidae</taxon>
        <taxon>Diprioninae</taxon>
        <taxon>Neodiprion</taxon>
    </lineage>
</organism>
<gene>
    <name evidence="6" type="primary">LOC124294960</name>
</gene>
<protein>
    <recommendedName>
        <fullName evidence="2">Lipase</fullName>
    </recommendedName>
</protein>
<accession>A0ABM3GEH8</accession>
<dbReference type="InterPro" id="IPR006693">
    <property type="entry name" value="AB_hydrolase_lipase"/>
</dbReference>
<dbReference type="Pfam" id="PF04083">
    <property type="entry name" value="Abhydro_lipase"/>
    <property type="match status" value="1"/>
</dbReference>
<dbReference type="InterPro" id="IPR025483">
    <property type="entry name" value="Lipase_euk"/>
</dbReference>
<keyword evidence="2" id="KW-0442">Lipid degradation</keyword>
<evidence type="ECO:0000313" key="5">
    <source>
        <dbReference type="Proteomes" id="UP000829291"/>
    </source>
</evidence>
<keyword evidence="3" id="KW-0732">Signal</keyword>
<evidence type="ECO:0000256" key="1">
    <source>
        <dbReference type="ARBA" id="ARBA00010701"/>
    </source>
</evidence>
<comment type="similarity">
    <text evidence="1 2">Belongs to the AB hydrolase superfamily. Lipase family.</text>
</comment>
<sequence>MKLLFILVVALVGSAIADDDADEKVWTEDEVEDILASATSDATATVPVLIANNGYTAETHYVTTDDGYILQMHRIPATPTSAASDDKPVVFLMHGLLSSSADWVIMGPGKGFAYILADAGYDVWMGNARGNTYSKNHTTLTDFTGKDFWYFDWHQIGYYDLPAMIDYALDTTGQEKLFYMGHSQGTTSFYVMASMRTDYNDKIKAMFSLAPVAYMSNLKSPVLQLAATFVTSLTSLFKLIGVYEFLPTSTFLSKVGATFCNDDALTQVLCSNILFMLAGYNKAQLNATMLPTILGHTPAGASSRQIVHYGQEVRSGKFRYYDQGWISNLWNYGSISAPDYDLSAITAPVHLLYSDNDWMAAVTDVTQLYSELGNPIEMYRVLDGKWNHLDYLWGINAKELVYDPIISMIETNYSD</sequence>
<dbReference type="SUPFAM" id="SSF53474">
    <property type="entry name" value="alpha/beta-Hydrolases"/>
    <property type="match status" value="1"/>
</dbReference>
<keyword evidence="2" id="KW-0378">Hydrolase</keyword>
<evidence type="ECO:0000256" key="2">
    <source>
        <dbReference type="PIRNR" id="PIRNR000862"/>
    </source>
</evidence>
<evidence type="ECO:0000313" key="6">
    <source>
        <dbReference type="RefSeq" id="XP_046598684.1"/>
    </source>
</evidence>
<dbReference type="InterPro" id="IPR029058">
    <property type="entry name" value="AB_hydrolase_fold"/>
</dbReference>
<evidence type="ECO:0000259" key="4">
    <source>
        <dbReference type="Pfam" id="PF04083"/>
    </source>
</evidence>
<proteinExistence type="inferred from homology"/>
<dbReference type="PANTHER" id="PTHR11005">
    <property type="entry name" value="LYSOSOMAL ACID LIPASE-RELATED"/>
    <property type="match status" value="1"/>
</dbReference>
<reference evidence="6" key="1">
    <citation type="submission" date="2025-08" db="UniProtKB">
        <authorList>
            <consortium name="RefSeq"/>
        </authorList>
    </citation>
    <scope>IDENTIFICATION</scope>
    <source>
        <tissue evidence="6">Thorax and Abdomen</tissue>
    </source>
</reference>
<dbReference type="PIRSF" id="PIRSF000862">
    <property type="entry name" value="Steryl_ester_lip"/>
    <property type="match status" value="1"/>
</dbReference>
<feature type="domain" description="Partial AB-hydrolase lipase" evidence="4">
    <location>
        <begin position="49"/>
        <end position="106"/>
    </location>
</feature>
<dbReference type="Gene3D" id="3.40.50.1820">
    <property type="entry name" value="alpha/beta hydrolase"/>
    <property type="match status" value="1"/>
</dbReference>
<feature type="signal peptide" evidence="3">
    <location>
        <begin position="1"/>
        <end position="17"/>
    </location>
</feature>
<keyword evidence="2" id="KW-0443">Lipid metabolism</keyword>
<dbReference type="Proteomes" id="UP000829291">
    <property type="component" value="Chromosome 6"/>
</dbReference>
<dbReference type="RefSeq" id="XP_046598684.1">
    <property type="nucleotide sequence ID" value="XM_046742728.1"/>
</dbReference>